<evidence type="ECO:0000256" key="8">
    <source>
        <dbReference type="SAM" id="Phobius"/>
    </source>
</evidence>
<comment type="subcellular location">
    <subcellularLocation>
        <location evidence="1">Cell membrane</location>
        <topology evidence="1">Multi-pass membrane protein</topology>
    </subcellularLocation>
</comment>
<keyword evidence="5 8" id="KW-1133">Transmembrane helix</keyword>
<reference evidence="9" key="1">
    <citation type="submission" date="2022-02" db="EMBL/GenBank/DDBJ databases">
        <title>Corynebacterium sp. from urogenital microbiome.</title>
        <authorList>
            <person name="Cappelli E.A."/>
            <person name="Ribeiro T.G."/>
            <person name="Peixe L."/>
        </authorList>
    </citation>
    <scope>NUCLEOTIDE SEQUENCE</scope>
    <source>
        <strain evidence="9">C8Ua_172</strain>
    </source>
</reference>
<feature type="transmembrane region" description="Helical" evidence="8">
    <location>
        <begin position="409"/>
        <end position="430"/>
    </location>
</feature>
<evidence type="ECO:0000256" key="7">
    <source>
        <dbReference type="ARBA" id="ARBA00023136"/>
    </source>
</evidence>
<evidence type="ECO:0000256" key="1">
    <source>
        <dbReference type="ARBA" id="ARBA00004651"/>
    </source>
</evidence>
<feature type="transmembrane region" description="Helical" evidence="8">
    <location>
        <begin position="12"/>
        <end position="30"/>
    </location>
</feature>
<feature type="transmembrane region" description="Helical" evidence="8">
    <location>
        <begin position="72"/>
        <end position="97"/>
    </location>
</feature>
<accession>A0A9X3LUG5</accession>
<dbReference type="Pfam" id="PF02386">
    <property type="entry name" value="TrkH"/>
    <property type="match status" value="1"/>
</dbReference>
<evidence type="ECO:0000256" key="6">
    <source>
        <dbReference type="ARBA" id="ARBA00023065"/>
    </source>
</evidence>
<feature type="transmembrane region" description="Helical" evidence="8">
    <location>
        <begin position="230"/>
        <end position="249"/>
    </location>
</feature>
<feature type="transmembrane region" description="Helical" evidence="8">
    <location>
        <begin position="351"/>
        <end position="369"/>
    </location>
</feature>
<dbReference type="RefSeq" id="WP_269964630.1">
    <property type="nucleotide sequence ID" value="NZ_JAKMUS010000001.1"/>
</dbReference>
<proteinExistence type="predicted"/>
<dbReference type="PANTHER" id="PTHR32024">
    <property type="entry name" value="TRK SYSTEM POTASSIUM UPTAKE PROTEIN TRKG-RELATED"/>
    <property type="match status" value="1"/>
</dbReference>
<dbReference type="InterPro" id="IPR003445">
    <property type="entry name" value="Cat_transpt"/>
</dbReference>
<keyword evidence="4 8" id="KW-0812">Transmembrane</keyword>
<keyword evidence="6" id="KW-0406">Ion transport</keyword>
<evidence type="ECO:0000256" key="5">
    <source>
        <dbReference type="ARBA" id="ARBA00022989"/>
    </source>
</evidence>
<feature type="transmembrane region" description="Helical" evidence="8">
    <location>
        <begin position="299"/>
        <end position="330"/>
    </location>
</feature>
<dbReference type="GO" id="GO:0008324">
    <property type="term" value="F:monoatomic cation transmembrane transporter activity"/>
    <property type="evidence" value="ECO:0007669"/>
    <property type="project" value="InterPro"/>
</dbReference>
<evidence type="ECO:0000313" key="9">
    <source>
        <dbReference type="EMBL" id="MCZ9293008.1"/>
    </source>
</evidence>
<keyword evidence="3" id="KW-1003">Cell membrane</keyword>
<dbReference type="PANTHER" id="PTHR32024:SF1">
    <property type="entry name" value="KTR SYSTEM POTASSIUM UPTAKE PROTEIN B"/>
    <property type="match status" value="1"/>
</dbReference>
<evidence type="ECO:0000256" key="3">
    <source>
        <dbReference type="ARBA" id="ARBA00022475"/>
    </source>
</evidence>
<keyword evidence="2" id="KW-0813">Transport</keyword>
<organism evidence="9 10">
    <name type="scientific">Corynebacterium meitnerae</name>
    <dbReference type="NCBI Taxonomy" id="2913498"/>
    <lineage>
        <taxon>Bacteria</taxon>
        <taxon>Bacillati</taxon>
        <taxon>Actinomycetota</taxon>
        <taxon>Actinomycetes</taxon>
        <taxon>Mycobacteriales</taxon>
        <taxon>Corynebacteriaceae</taxon>
        <taxon>Corynebacterium</taxon>
    </lineage>
</organism>
<comment type="caution">
    <text evidence="9">The sequence shown here is derived from an EMBL/GenBank/DDBJ whole genome shotgun (WGS) entry which is preliminary data.</text>
</comment>
<dbReference type="AlphaFoldDB" id="A0A9X3LUG5"/>
<dbReference type="GO" id="GO:0030001">
    <property type="term" value="P:metal ion transport"/>
    <property type="evidence" value="ECO:0007669"/>
    <property type="project" value="UniProtKB-ARBA"/>
</dbReference>
<gene>
    <name evidence="9" type="ORF">L8U60_00720</name>
</gene>
<dbReference type="EMBL" id="JAKMUS010000001">
    <property type="protein sequence ID" value="MCZ9293008.1"/>
    <property type="molecule type" value="Genomic_DNA"/>
</dbReference>
<name>A0A9X3LUG5_9CORY</name>
<feature type="transmembrane region" description="Helical" evidence="8">
    <location>
        <begin position="189"/>
        <end position="209"/>
    </location>
</feature>
<feature type="transmembrane region" description="Helical" evidence="8">
    <location>
        <begin position="42"/>
        <end position="60"/>
    </location>
</feature>
<evidence type="ECO:0000313" key="10">
    <source>
        <dbReference type="Proteomes" id="UP001146468"/>
    </source>
</evidence>
<dbReference type="GO" id="GO:0005886">
    <property type="term" value="C:plasma membrane"/>
    <property type="evidence" value="ECO:0007669"/>
    <property type="project" value="UniProtKB-SubCell"/>
</dbReference>
<keyword evidence="10" id="KW-1185">Reference proteome</keyword>
<sequence>MPSLGLNSPARMTAVGFLLLILVGTLLLMLPVSAEGDTWTPFMPALFTATSAVTLTGLIVEDTGTYWTGFGQGVIIALIQLGGLGIMSLAALSGLVVTGKVSLKARRTGAAEGRPMSGTGLRRTLIFTVLFTLTAEALIALVLGLRFALGYDHSAGRSMWEGIFHSISAFNNAGFSTESDNLMPFAADAWILLPIAAGFIGGGLGYPVWSEIASRMRHRTSRARRMSLTARITFVSTGALLLAGTVLVACTEWEGQLAGLPVWQKLLNAFFSGASPRTAGFNSIDYGDAHPITLMGTDLLMFIGGGSAGTAGGIKVTTAVVLVAAMASEFRGREETTVGKRTLPDAATRQALALACAGFAIIILGIGAVRVFDPEFTGDQVAFEVLSAFGTAGLSTGITASLSAPSQIVLCFIMYLGRIGSVTLIAALAATTLNRRYSYPEERPFIG</sequence>
<dbReference type="Proteomes" id="UP001146468">
    <property type="component" value="Unassembled WGS sequence"/>
</dbReference>
<keyword evidence="7 8" id="KW-0472">Membrane</keyword>
<protein>
    <submittedName>
        <fullName evidence="9">TrkH family potassium uptake protein</fullName>
    </submittedName>
</protein>
<feature type="transmembrane region" description="Helical" evidence="8">
    <location>
        <begin position="124"/>
        <end position="149"/>
    </location>
</feature>
<evidence type="ECO:0000256" key="4">
    <source>
        <dbReference type="ARBA" id="ARBA00022692"/>
    </source>
</evidence>
<feature type="transmembrane region" description="Helical" evidence="8">
    <location>
        <begin position="381"/>
        <end position="402"/>
    </location>
</feature>
<evidence type="ECO:0000256" key="2">
    <source>
        <dbReference type="ARBA" id="ARBA00022448"/>
    </source>
</evidence>